<dbReference type="Proteomes" id="UP000311008">
    <property type="component" value="Chromosome"/>
</dbReference>
<proteinExistence type="predicted"/>
<dbReference type="NCBIfam" id="TIGR02595">
    <property type="entry name" value="PEP_CTERM"/>
    <property type="match status" value="1"/>
</dbReference>
<feature type="domain" description="Ice-binding protein C-terminal" evidence="2">
    <location>
        <begin position="41"/>
        <end position="64"/>
    </location>
</feature>
<dbReference type="KEGG" id="mmec:FIU01_02525"/>
<keyword evidence="1" id="KW-1133">Transmembrane helix</keyword>
<keyword evidence="1" id="KW-0472">Membrane</keyword>
<protein>
    <submittedName>
        <fullName evidence="3">PEP-CTERM sorting domain-containing protein</fullName>
    </submittedName>
</protein>
<evidence type="ECO:0000313" key="3">
    <source>
        <dbReference type="EMBL" id="QDC45280.1"/>
    </source>
</evidence>
<dbReference type="AlphaFoldDB" id="A0A5B8CW24"/>
<reference evidence="4" key="1">
    <citation type="journal article" date="2019" name="ISME J.">
        <title>Evolution in action: habitat transition from sediment to the pelagial leads to genome streamlining in Methylophilaceae.</title>
        <authorList>
            <person name="Salcher M."/>
            <person name="Schaefle D."/>
            <person name="Kaspar M."/>
            <person name="Neuenschwander S.M."/>
            <person name="Ghai R."/>
        </authorList>
    </citation>
    <scope>NUCLEOTIDE SEQUENCE [LARGE SCALE GENOMIC DNA]</scope>
    <source>
        <strain evidence="4">MMS-M-51</strain>
    </source>
</reference>
<dbReference type="Pfam" id="PF07589">
    <property type="entry name" value="PEP-CTERM"/>
    <property type="match status" value="1"/>
</dbReference>
<evidence type="ECO:0000259" key="2">
    <source>
        <dbReference type="Pfam" id="PF07589"/>
    </source>
</evidence>
<organism evidence="3 4">
    <name type="scientific">Methylophilus medardicus</name>
    <dbReference type="NCBI Taxonomy" id="2588534"/>
    <lineage>
        <taxon>Bacteria</taxon>
        <taxon>Pseudomonadati</taxon>
        <taxon>Pseudomonadota</taxon>
        <taxon>Betaproteobacteria</taxon>
        <taxon>Nitrosomonadales</taxon>
        <taxon>Methylophilaceae</taxon>
        <taxon>Methylophilus</taxon>
    </lineage>
</organism>
<dbReference type="EMBL" id="CP040946">
    <property type="protein sequence ID" value="QDC45280.1"/>
    <property type="molecule type" value="Genomic_DNA"/>
</dbReference>
<evidence type="ECO:0000313" key="4">
    <source>
        <dbReference type="Proteomes" id="UP000311008"/>
    </source>
</evidence>
<dbReference type="InterPro" id="IPR013424">
    <property type="entry name" value="Ice-binding_C"/>
</dbReference>
<keyword evidence="1" id="KW-0812">Transmembrane</keyword>
<keyword evidence="4" id="KW-1185">Reference proteome</keyword>
<evidence type="ECO:0000256" key="1">
    <source>
        <dbReference type="SAM" id="Phobius"/>
    </source>
</evidence>
<feature type="transmembrane region" description="Helical" evidence="1">
    <location>
        <begin position="45"/>
        <end position="62"/>
    </location>
</feature>
<sequence length="69" mass="7179">MFNLDDGTLDTQLFSINLTTGAATYVTTLDGTFNGLTGVAAVPEPASYAMVLLGLGLMAGAARRQKRQA</sequence>
<name>A0A5B8CW24_9PROT</name>
<gene>
    <name evidence="3" type="ORF">FIU01_02525</name>
</gene>
<dbReference type="OrthoDB" id="531718at2"/>
<accession>A0A5B8CW24</accession>